<proteinExistence type="predicted"/>
<protein>
    <submittedName>
        <fullName evidence="2">Molybdopterin converting factor small subunit MoaD</fullName>
    </submittedName>
</protein>
<dbReference type="Proteomes" id="UP000185744">
    <property type="component" value="Unassembled WGS sequence"/>
</dbReference>
<dbReference type="InParanoid" id="A0A1Q6DW96"/>
<dbReference type="Gene3D" id="3.10.20.30">
    <property type="match status" value="1"/>
</dbReference>
<sequence length="154" mass="18255">MDKRDLLFFSLFSVGFLGQVFCFCFILFVEKNTFFNFVNQVEYRWFVLRCGKILFITWAYFFLMVEIRFFANFREVVGKDKIEVKSKDIDDVRDVIEILVEKYPELEEMFFDGSELREYVNLILNDQKLEQLSGLDTEVNSRDSLVIFPPVSGG</sequence>
<dbReference type="InterPro" id="IPR052045">
    <property type="entry name" value="Sulfur_Carrier/Prot_Modifier"/>
</dbReference>
<dbReference type="STRING" id="1903181.BTN85_1157"/>
<dbReference type="InterPro" id="IPR054834">
    <property type="entry name" value="SAMP1_3"/>
</dbReference>
<reference evidence="2" key="1">
    <citation type="submission" date="2016-12" db="EMBL/GenBank/DDBJ databases">
        <title>Discovery of methanogenic haloarchaea.</title>
        <authorList>
            <person name="Sorokin D.Y."/>
            <person name="Makarova K.S."/>
            <person name="Abbas B."/>
            <person name="Ferrer M."/>
            <person name="Golyshin P.N."/>
        </authorList>
    </citation>
    <scope>NUCLEOTIDE SEQUENCE [LARGE SCALE GENOMIC DNA]</scope>
    <source>
        <strain evidence="2">HMET1</strain>
    </source>
</reference>
<name>A0A1Q6DW96_METT1</name>
<gene>
    <name evidence="2" type="ORF">BTN85_1157</name>
</gene>
<dbReference type="NCBIfam" id="TIGR01687">
    <property type="entry name" value="moaD_arch"/>
    <property type="match status" value="1"/>
</dbReference>
<evidence type="ECO:0000313" key="3">
    <source>
        <dbReference type="Proteomes" id="UP000185744"/>
    </source>
</evidence>
<dbReference type="InterPro" id="IPR012675">
    <property type="entry name" value="Beta-grasp_dom_sf"/>
</dbReference>
<feature type="transmembrane region" description="Helical" evidence="1">
    <location>
        <begin position="46"/>
        <end position="65"/>
    </location>
</feature>
<dbReference type="PANTHER" id="PTHR38031:SF1">
    <property type="entry name" value="SULFUR CARRIER PROTEIN CYSO"/>
    <property type="match status" value="1"/>
</dbReference>
<dbReference type="InterPro" id="IPR010038">
    <property type="entry name" value="MoaD_arc-typ"/>
</dbReference>
<dbReference type="SUPFAM" id="SSF54285">
    <property type="entry name" value="MoaD/ThiS"/>
    <property type="match status" value="1"/>
</dbReference>
<dbReference type="AlphaFoldDB" id="A0A1Q6DW96"/>
<dbReference type="PANTHER" id="PTHR38031">
    <property type="entry name" value="SULFUR CARRIER PROTEIN SLR0821-RELATED"/>
    <property type="match status" value="1"/>
</dbReference>
<evidence type="ECO:0000256" key="1">
    <source>
        <dbReference type="SAM" id="Phobius"/>
    </source>
</evidence>
<organism evidence="2 3">
    <name type="scientific">Methanohalarchaeum thermophilum</name>
    <dbReference type="NCBI Taxonomy" id="1903181"/>
    <lineage>
        <taxon>Archaea</taxon>
        <taxon>Methanobacteriati</taxon>
        <taxon>Methanobacteriota</taxon>
        <taxon>Methanonatronarchaeia</taxon>
        <taxon>Methanonatronarchaeales</taxon>
        <taxon>Methanonatronarchaeaceae</taxon>
        <taxon>Candidatus Methanohalarchaeum</taxon>
    </lineage>
</organism>
<keyword evidence="1" id="KW-1133">Transmembrane helix</keyword>
<dbReference type="NCBIfam" id="NF041918">
    <property type="entry name" value="SAMP1"/>
    <property type="match status" value="1"/>
</dbReference>
<keyword evidence="3" id="KW-1185">Reference proteome</keyword>
<evidence type="ECO:0000313" key="2">
    <source>
        <dbReference type="EMBL" id="OKY78660.1"/>
    </source>
</evidence>
<dbReference type="InterPro" id="IPR016155">
    <property type="entry name" value="Mopterin_synth/thiamin_S_b"/>
</dbReference>
<comment type="caution">
    <text evidence="2">The sequence shown here is derived from an EMBL/GenBank/DDBJ whole genome shotgun (WGS) entry which is preliminary data.</text>
</comment>
<keyword evidence="1" id="KW-0472">Membrane</keyword>
<keyword evidence="1" id="KW-0812">Transmembrane</keyword>
<dbReference type="EMBL" id="MSDW01000001">
    <property type="protein sequence ID" value="OKY78660.1"/>
    <property type="molecule type" value="Genomic_DNA"/>
</dbReference>
<accession>A0A1Q6DW96</accession>
<dbReference type="InterPro" id="IPR003749">
    <property type="entry name" value="ThiS/MoaD-like"/>
</dbReference>
<dbReference type="Pfam" id="PF02597">
    <property type="entry name" value="ThiS"/>
    <property type="match status" value="1"/>
</dbReference>